<dbReference type="RefSeq" id="WP_258393142.1">
    <property type="nucleotide sequence ID" value="NZ_AP019769.1"/>
</dbReference>
<dbReference type="AlphaFoldDB" id="A0A915SKS4"/>
<reference evidence="2" key="1">
    <citation type="journal article" date="2022" name="Int. J. Syst. Evol. Microbiol.">
        <title>Nanobdella aerobiophila gen. nov., sp. nov., a thermoacidophilic, obligate ectosymbiotic archaeon, and proposal of Nanobdellaceae fam. nov., Nanobdellales ord. nov. and Nanobdellia class. nov.</title>
        <authorList>
            <person name="Kato S."/>
            <person name="Ogasawara A."/>
            <person name="Itoh T."/>
            <person name="Sakai H.D."/>
            <person name="Shimizu M."/>
            <person name="Yuki M."/>
            <person name="Kaneko M."/>
            <person name="Takashina T."/>
            <person name="Ohkuma M."/>
        </authorList>
    </citation>
    <scope>NUCLEOTIDE SEQUENCE [LARGE SCALE GENOMIC DNA]</scope>
    <source>
        <strain evidence="2">MJ1</strain>
    </source>
</reference>
<organism evidence="1 2">
    <name type="scientific">Nanobdella aerobiophila</name>
    <dbReference type="NCBI Taxonomy" id="2586965"/>
    <lineage>
        <taxon>Archaea</taxon>
        <taxon>Nanobdellota</taxon>
        <taxon>Nanobdellia</taxon>
        <taxon>Nanobdellales</taxon>
        <taxon>Nanobdellaceae</taxon>
        <taxon>Nanobdella</taxon>
    </lineage>
</organism>
<name>A0A915SKS4_9ARCH</name>
<keyword evidence="2" id="KW-1185">Reference proteome</keyword>
<evidence type="ECO:0000313" key="1">
    <source>
        <dbReference type="EMBL" id="BBL45833.1"/>
    </source>
</evidence>
<dbReference type="KEGG" id="naer:MJ1_0691"/>
<evidence type="ECO:0000313" key="2">
    <source>
        <dbReference type="Proteomes" id="UP001055553"/>
    </source>
</evidence>
<protein>
    <recommendedName>
        <fullName evidence="3">DUF2341 domain-containing protein</fullName>
    </recommendedName>
</protein>
<accession>A0A915SKS4</accession>
<gene>
    <name evidence="1" type="ORF">MJ1_0691</name>
</gene>
<evidence type="ECO:0008006" key="3">
    <source>
        <dbReference type="Google" id="ProtNLM"/>
    </source>
</evidence>
<dbReference type="Proteomes" id="UP001055553">
    <property type="component" value="Chromosome"/>
</dbReference>
<sequence>MKKVVFLLLISFLIFISHIIFSQGSYSITITNSQSVATPTPFQQDIAICNGNPSVGNNFAYVDNSTLFNEINSNGSNVYFTTSGSSPNIYSWYEGQENINGVSCDVWWVNLPNGIPANSQVTIYMYIGSTSANYYSQYPPYVGEAPQLSPTYAEYDNGNDVFDLYFNGNAPTGDFTLSGSGGSLSTTTTTGPNGNVIDVLDYSQSSSSISYLAYNAKSLGAGSYITETLFQSDGGGSNTGTTGLGNYITEGSGSSAIYVGTQFGGDYFDQDYLSSGSMTFDQNAQGTANSNWRYASLTYIAGSSSYYAYIAPQLYSTSGGYSGTVNANPISSATTIYWDNYADAGPGSHIYYDWVRIRAYPPNGVMPSISIAPAVSVTSVSLSQSSYTSCPGTSVNVGATSNLNNPYSQQTAVNFYCLLPGGMITISNSQSVATPAPFQQDIAVCNGNPNAGNNFAYVDNPTLFNEINSNGSNVYFTTSGSSPNIYSWYEGQDNINGVNCDVWWINLPNGIPANSNYTIYMYIGSTSANYYSQYYPYTGVSAYWYCYSEGYTNMSTCPNYGLYDNGQDVFNYYWNFAGTSLPSGWTGSGSYTVNNGLSVAYSGYAYTSSTFGYNNNSILDFYGDFPPATSTDNAAFGFVQSGTGNAGVDAGWTINTNNNQGDTTNAVGQTGLSGASGAYTTGISGGISATGYHVWTIYFPTSGYVLFAYDYVNSEKITTTLPTSAYPIGGINSQGSQATIGPFYWVRVRAYPPNGVMPSISISAINPSYNDITCSFPNGNSCTTTGNSCSVPIIISPSPTAPPGSYSIVITASTPSSSSSSIFTYNIQQQISISSNYNSGWSTNPINVYIQGCGQNYTLFVSNNIYCSSSLPVFTDFNSSCILTSPASYTVYGQTCYNGNCLNSNSLTINIDNNLPNISITLLNISNTSIIANIYASEYPSGINNVVIYDNGTQVYSTTVNSNTFSYTVNLPYSNYTNLTVCASTNAGLSNCNSKIINIVGLSNQAGISQPLIYIYLLNSTNNSLEMNITGYSYYSINNISISTNNGYSNTFYNQNSVLVNIPYTPPNLLNIDIEVCSNNGQCSSETLEYEQGIYTETYYGIVQLQAYVVPININQKEYPIGNTLNFYLNSPAYYMILNITNIGNVTLNNISISLQQMGDMPELLYNNLPVQNINNINISELQPNQSYILQFSVLPLYPGSSNLLFNFNLNGNSLGDAQYNLVVNYPSSNSSLVASENIYYPLLVGIISLVLLLV</sequence>
<dbReference type="GeneID" id="74568632"/>
<dbReference type="EMBL" id="AP019769">
    <property type="protein sequence ID" value="BBL45833.1"/>
    <property type="molecule type" value="Genomic_DNA"/>
</dbReference>
<proteinExistence type="predicted"/>